<dbReference type="InterPro" id="IPR012340">
    <property type="entry name" value="NA-bd_OB-fold"/>
</dbReference>
<keyword evidence="3 15" id="KW-0547">Nucleotide-binding</keyword>
<dbReference type="InterPro" id="IPR011545">
    <property type="entry name" value="DEAD/DEAH_box_helicase_dom"/>
</dbReference>
<dbReference type="PANTHER" id="PTHR47964">
    <property type="entry name" value="ATP-DEPENDENT DNA HELICASE HOMOLOG RECG, CHLOROPLASTIC"/>
    <property type="match status" value="1"/>
</dbReference>
<keyword evidence="19" id="KW-1185">Reference proteome</keyword>
<dbReference type="Pfam" id="PF00271">
    <property type="entry name" value="Helicase_C"/>
    <property type="match status" value="1"/>
</dbReference>
<dbReference type="InterPro" id="IPR014001">
    <property type="entry name" value="Helicase_ATP-bd"/>
</dbReference>
<dbReference type="Gene3D" id="2.40.50.140">
    <property type="entry name" value="Nucleic acid-binding proteins"/>
    <property type="match status" value="1"/>
</dbReference>
<keyword evidence="4 15" id="KW-0227">DNA damage</keyword>
<dbReference type="GO" id="GO:0043138">
    <property type="term" value="F:3'-5' DNA helicase activity"/>
    <property type="evidence" value="ECO:0007669"/>
    <property type="project" value="UniProtKB-EC"/>
</dbReference>
<evidence type="ECO:0000256" key="7">
    <source>
        <dbReference type="ARBA" id="ARBA00022840"/>
    </source>
</evidence>
<dbReference type="NCBIfam" id="NF008168">
    <property type="entry name" value="PRK10917.2-2"/>
    <property type="match status" value="1"/>
</dbReference>
<dbReference type="EC" id="5.6.2.4" evidence="13 15"/>
<name>A0A161QC32_9FIRM</name>
<evidence type="ECO:0000256" key="1">
    <source>
        <dbReference type="ARBA" id="ARBA00007504"/>
    </source>
</evidence>
<evidence type="ECO:0000313" key="18">
    <source>
        <dbReference type="EMBL" id="KYO66759.1"/>
    </source>
</evidence>
<dbReference type="InterPro" id="IPR004609">
    <property type="entry name" value="ATP-dep_DNA_helicase_RecG"/>
</dbReference>
<protein>
    <recommendedName>
        <fullName evidence="2 15">ATP-dependent DNA helicase RecG</fullName>
        <ecNumber evidence="13 15">5.6.2.4</ecNumber>
    </recommendedName>
</protein>
<evidence type="ECO:0000256" key="12">
    <source>
        <dbReference type="ARBA" id="ARBA00034617"/>
    </source>
</evidence>
<dbReference type="STRING" id="520767.ATZ99_10040"/>
<dbReference type="Proteomes" id="UP000075737">
    <property type="component" value="Unassembled WGS sequence"/>
</dbReference>
<dbReference type="NCBIfam" id="NF008165">
    <property type="entry name" value="PRK10917.1-3"/>
    <property type="match status" value="1"/>
</dbReference>
<evidence type="ECO:0000256" key="5">
    <source>
        <dbReference type="ARBA" id="ARBA00022801"/>
    </source>
</evidence>
<dbReference type="GO" id="GO:0006281">
    <property type="term" value="P:DNA repair"/>
    <property type="evidence" value="ECO:0007669"/>
    <property type="project" value="UniProtKB-UniRule"/>
</dbReference>
<accession>A0A161QC32</accession>
<keyword evidence="10 15" id="KW-0234">DNA repair</keyword>
<dbReference type="SUPFAM" id="SSF50249">
    <property type="entry name" value="Nucleic acid-binding proteins"/>
    <property type="match status" value="1"/>
</dbReference>
<dbReference type="AlphaFoldDB" id="A0A161QC32"/>
<dbReference type="GO" id="GO:0005524">
    <property type="term" value="F:ATP binding"/>
    <property type="evidence" value="ECO:0007669"/>
    <property type="project" value="UniProtKB-KW"/>
</dbReference>
<evidence type="ECO:0000256" key="8">
    <source>
        <dbReference type="ARBA" id="ARBA00023125"/>
    </source>
</evidence>
<keyword evidence="8" id="KW-0238">DNA-binding</keyword>
<dbReference type="SMART" id="SM00490">
    <property type="entry name" value="HELICc"/>
    <property type="match status" value="1"/>
</dbReference>
<dbReference type="PANTHER" id="PTHR47964:SF1">
    <property type="entry name" value="ATP-DEPENDENT DNA HELICASE HOMOLOG RECG, CHLOROPLASTIC"/>
    <property type="match status" value="1"/>
</dbReference>
<evidence type="ECO:0000256" key="10">
    <source>
        <dbReference type="ARBA" id="ARBA00023204"/>
    </source>
</evidence>
<evidence type="ECO:0000256" key="13">
    <source>
        <dbReference type="ARBA" id="ARBA00034808"/>
    </source>
</evidence>
<evidence type="ECO:0000256" key="15">
    <source>
        <dbReference type="RuleBase" id="RU363016"/>
    </source>
</evidence>
<comment type="catalytic activity">
    <reaction evidence="14 15">
        <text>ATP + H2O = ADP + phosphate + H(+)</text>
        <dbReference type="Rhea" id="RHEA:13065"/>
        <dbReference type="ChEBI" id="CHEBI:15377"/>
        <dbReference type="ChEBI" id="CHEBI:15378"/>
        <dbReference type="ChEBI" id="CHEBI:30616"/>
        <dbReference type="ChEBI" id="CHEBI:43474"/>
        <dbReference type="ChEBI" id="CHEBI:456216"/>
        <dbReference type="EC" id="5.6.2.4"/>
    </reaction>
</comment>
<dbReference type="GO" id="GO:0006310">
    <property type="term" value="P:DNA recombination"/>
    <property type="evidence" value="ECO:0007669"/>
    <property type="project" value="UniProtKB-UniRule"/>
</dbReference>
<evidence type="ECO:0000256" key="3">
    <source>
        <dbReference type="ARBA" id="ARBA00022741"/>
    </source>
</evidence>
<keyword evidence="11" id="KW-0413">Isomerase</keyword>
<keyword evidence="9 15" id="KW-0233">DNA recombination</keyword>
<evidence type="ECO:0000259" key="17">
    <source>
        <dbReference type="PROSITE" id="PS51194"/>
    </source>
</evidence>
<keyword evidence="5 15" id="KW-0378">Hydrolase</keyword>
<dbReference type="OrthoDB" id="9804325at2"/>
<evidence type="ECO:0000256" key="6">
    <source>
        <dbReference type="ARBA" id="ARBA00022806"/>
    </source>
</evidence>
<feature type="domain" description="Helicase C-terminal" evidence="17">
    <location>
        <begin position="455"/>
        <end position="610"/>
    </location>
</feature>
<dbReference type="SMART" id="SM00487">
    <property type="entry name" value="DEXDc"/>
    <property type="match status" value="1"/>
</dbReference>
<sequence>MDLNLDVRYLKGVGPARAKLLKALDIKTVKDLLFFFPRDYIDLTPVKLKEAIEDQKTTFFLEVKEPGQDLITRSGIVLTKIPVTDGENNANLVFFNQPYIKSNLFKNEKLIVIGKLRKNFGEYEILSPQYYKVKEDIKKINKILPVYSLTRGLTQKNLQKIIEGAFRDYYLLLKSEEILPQFITQKYDLMPKAKAVYEMHFPKNWDSLKKAKDSLAFEELLIFQMGMRATKEYLLGKKRSNIYRDFNLSPFLNNLPFKLTRGQKRVLKEILQDLNSEKVMNRLLQGDVGSGKTVVAASIIYLAYKNGYQSAFMAPTEILAQQHYENLNKFLNPFGTKVEILKGNMGAKRKEILEKIKKNQISVVVGTHALLQEDVEFANLGLVITDEQHRFGVRQREELVKKGFYPDVMVMSATPIPRTLALTLYADLDISIINEMPKGRKKIATYLVNSELKHRVYKFMISEVEKGHQVYIICPAVEKNNFGLLSVEEKYDEIVKEFPDLKVGILHGKLKNAEKDKVMEDFLSKKIQVLISTTVVEVGVDVPNATLIIIENAERFGLAQLHQLRGRVGRGNLDSCCILITDSREEDARERLKVLLKTSDGFEIAQKDLELRGPGEFLGEKQHGLPEFKFAGYINNLKMIEETKKLADFIYDKGLIKTKEFEKIREIVSERIRHL</sequence>
<evidence type="ECO:0000256" key="14">
    <source>
        <dbReference type="ARBA" id="ARBA00048988"/>
    </source>
</evidence>
<dbReference type="Pfam" id="PF17191">
    <property type="entry name" value="RecG_wedge"/>
    <property type="match status" value="1"/>
</dbReference>
<comment type="catalytic activity">
    <reaction evidence="12 15">
        <text>Couples ATP hydrolysis with the unwinding of duplex DNA by translocating in the 3'-5' direction.</text>
        <dbReference type="EC" id="5.6.2.4"/>
    </reaction>
</comment>
<comment type="similarity">
    <text evidence="1 15">Belongs to the helicase family. RecG subfamily.</text>
</comment>
<dbReference type="PROSITE" id="PS51192">
    <property type="entry name" value="HELICASE_ATP_BIND_1"/>
    <property type="match status" value="1"/>
</dbReference>
<dbReference type="PROSITE" id="PS51194">
    <property type="entry name" value="HELICASE_CTER"/>
    <property type="match status" value="1"/>
</dbReference>
<dbReference type="CDD" id="cd17992">
    <property type="entry name" value="DEXHc_RecG"/>
    <property type="match status" value="1"/>
</dbReference>
<dbReference type="GO" id="GO:0003677">
    <property type="term" value="F:DNA binding"/>
    <property type="evidence" value="ECO:0007669"/>
    <property type="project" value="UniProtKB-KW"/>
</dbReference>
<comment type="caution">
    <text evidence="18">The sequence shown here is derived from an EMBL/GenBank/DDBJ whole genome shotgun (WGS) entry which is preliminary data.</text>
</comment>
<evidence type="ECO:0000256" key="9">
    <source>
        <dbReference type="ARBA" id="ARBA00023172"/>
    </source>
</evidence>
<organism evidence="18 19">
    <name type="scientific">Thermovenabulum gondwanense</name>
    <dbReference type="NCBI Taxonomy" id="520767"/>
    <lineage>
        <taxon>Bacteria</taxon>
        <taxon>Bacillati</taxon>
        <taxon>Bacillota</taxon>
        <taxon>Clostridia</taxon>
        <taxon>Thermosediminibacterales</taxon>
        <taxon>Thermosediminibacteraceae</taxon>
        <taxon>Thermovenabulum</taxon>
    </lineage>
</organism>
<dbReference type="InterPro" id="IPR033454">
    <property type="entry name" value="RecG_wedge"/>
</dbReference>
<evidence type="ECO:0000256" key="2">
    <source>
        <dbReference type="ARBA" id="ARBA00017846"/>
    </source>
</evidence>
<keyword evidence="7 15" id="KW-0067">ATP-binding</keyword>
<evidence type="ECO:0000259" key="16">
    <source>
        <dbReference type="PROSITE" id="PS51192"/>
    </source>
</evidence>
<dbReference type="GO" id="GO:0016887">
    <property type="term" value="F:ATP hydrolysis activity"/>
    <property type="evidence" value="ECO:0007669"/>
    <property type="project" value="RHEA"/>
</dbReference>
<keyword evidence="6 15" id="KW-0347">Helicase</keyword>
<gene>
    <name evidence="18" type="primary">recG</name>
    <name evidence="18" type="ORF">ATZ99_10040</name>
</gene>
<dbReference type="EMBL" id="LOHZ01000025">
    <property type="protein sequence ID" value="KYO66759.1"/>
    <property type="molecule type" value="Genomic_DNA"/>
</dbReference>
<dbReference type="PATRIC" id="fig|520767.4.peg.1103"/>
<evidence type="ECO:0000313" key="19">
    <source>
        <dbReference type="Proteomes" id="UP000075737"/>
    </source>
</evidence>
<dbReference type="SUPFAM" id="SSF52540">
    <property type="entry name" value="P-loop containing nucleoside triphosphate hydrolases"/>
    <property type="match status" value="2"/>
</dbReference>
<evidence type="ECO:0000256" key="4">
    <source>
        <dbReference type="ARBA" id="ARBA00022763"/>
    </source>
</evidence>
<dbReference type="CDD" id="cd04488">
    <property type="entry name" value="RecG_wedge_OBF"/>
    <property type="match status" value="1"/>
</dbReference>
<dbReference type="Gene3D" id="3.40.50.300">
    <property type="entry name" value="P-loop containing nucleotide triphosphate hydrolases"/>
    <property type="match status" value="2"/>
</dbReference>
<reference evidence="18 19" key="1">
    <citation type="submission" date="2015-12" db="EMBL/GenBank/DDBJ databases">
        <title>Draft genome of Thermovenabulum gondwanense isolated from a red thermophilic microbial mat colonisisng an outflow channel of a bore well.</title>
        <authorList>
            <person name="Patel B.K."/>
        </authorList>
    </citation>
    <scope>NUCLEOTIDE SEQUENCE [LARGE SCALE GENOMIC DNA]</scope>
    <source>
        <strain evidence="18 19">R270</strain>
    </source>
</reference>
<evidence type="ECO:0000256" key="11">
    <source>
        <dbReference type="ARBA" id="ARBA00023235"/>
    </source>
</evidence>
<dbReference type="Pfam" id="PF00270">
    <property type="entry name" value="DEAD"/>
    <property type="match status" value="1"/>
</dbReference>
<dbReference type="InterPro" id="IPR027417">
    <property type="entry name" value="P-loop_NTPase"/>
</dbReference>
<feature type="domain" description="Helicase ATP-binding" evidence="16">
    <location>
        <begin position="273"/>
        <end position="433"/>
    </location>
</feature>
<comment type="function">
    <text evidence="15">Plays a critical role in recombination and DNA repair. Helps process Holliday junction intermediates to mature products by catalyzing branch migration. Has replication fork regression activity, unwinds stalled or blocked replication forks to make a HJ that can be resolved. Has a DNA unwinding activity characteristic of a DNA helicase with 3'-5' polarity.</text>
</comment>
<dbReference type="InterPro" id="IPR047112">
    <property type="entry name" value="RecG/Mfd"/>
</dbReference>
<dbReference type="InterPro" id="IPR001650">
    <property type="entry name" value="Helicase_C-like"/>
</dbReference>
<dbReference type="NCBIfam" id="TIGR00643">
    <property type="entry name" value="recG"/>
    <property type="match status" value="1"/>
</dbReference>
<proteinExistence type="inferred from homology"/>